<dbReference type="WBParaSite" id="GPUH_0002227801-mRNA-1">
    <property type="protein sequence ID" value="GPUH_0002227801-mRNA-1"/>
    <property type="gene ID" value="GPUH_0002227801"/>
</dbReference>
<evidence type="ECO:0000313" key="1">
    <source>
        <dbReference type="EMBL" id="VDN39719.1"/>
    </source>
</evidence>
<reference evidence="1 2" key="2">
    <citation type="submission" date="2018-11" db="EMBL/GenBank/DDBJ databases">
        <authorList>
            <consortium name="Pathogen Informatics"/>
        </authorList>
    </citation>
    <scope>NUCLEOTIDE SEQUENCE [LARGE SCALE GENOMIC DNA]</scope>
</reference>
<dbReference type="OrthoDB" id="10069866at2759"/>
<accession>A0A183EMR0</accession>
<name>A0A183EMR0_9BILA</name>
<gene>
    <name evidence="1" type="ORF">GPUH_LOCUS22251</name>
</gene>
<keyword evidence="2" id="KW-1185">Reference proteome</keyword>
<dbReference type="Proteomes" id="UP000271098">
    <property type="component" value="Unassembled WGS sequence"/>
</dbReference>
<evidence type="ECO:0000313" key="3">
    <source>
        <dbReference type="WBParaSite" id="GPUH_0002227801-mRNA-1"/>
    </source>
</evidence>
<dbReference type="EMBL" id="UYRT01094620">
    <property type="protein sequence ID" value="VDN39719.1"/>
    <property type="molecule type" value="Genomic_DNA"/>
</dbReference>
<sequence length="191" mass="21730">MCEITTSPQISLKCHNSWCKYKSKLHLDVQFSKRTINILTKFHLLFSDDTDESRGGFVLKARSEAPTRRRSLSERSLAVKRTILSGLRIKKQHSTGDIHQRVTSGSLRSSGSTISCTSDESEHRQGREHLIVPQVRLLLLLNNFANTASICKITSLKRKRCIPPMRGNKPRPQRTRFACAIMFFCAKRADC</sequence>
<organism evidence="3">
    <name type="scientific">Gongylonema pulchrum</name>
    <dbReference type="NCBI Taxonomy" id="637853"/>
    <lineage>
        <taxon>Eukaryota</taxon>
        <taxon>Metazoa</taxon>
        <taxon>Ecdysozoa</taxon>
        <taxon>Nematoda</taxon>
        <taxon>Chromadorea</taxon>
        <taxon>Rhabditida</taxon>
        <taxon>Spirurina</taxon>
        <taxon>Spiruromorpha</taxon>
        <taxon>Spiruroidea</taxon>
        <taxon>Gongylonematidae</taxon>
        <taxon>Gongylonema</taxon>
    </lineage>
</organism>
<dbReference type="AlphaFoldDB" id="A0A183EMR0"/>
<proteinExistence type="predicted"/>
<reference evidence="3" key="1">
    <citation type="submission" date="2016-06" db="UniProtKB">
        <authorList>
            <consortium name="WormBaseParasite"/>
        </authorList>
    </citation>
    <scope>IDENTIFICATION</scope>
</reference>
<protein>
    <submittedName>
        <fullName evidence="1 3">Uncharacterized protein</fullName>
    </submittedName>
</protein>
<evidence type="ECO:0000313" key="2">
    <source>
        <dbReference type="Proteomes" id="UP000271098"/>
    </source>
</evidence>